<dbReference type="InterPro" id="IPR029787">
    <property type="entry name" value="Nucleotide_cyclase"/>
</dbReference>
<dbReference type="RefSeq" id="WP_183555684.1">
    <property type="nucleotide sequence ID" value="NZ_JACHBX010000003.1"/>
</dbReference>
<sequence length="532" mass="58716">MSTPSTPVTAAAGPGATAAPAANPADIAREAFRRLATRRIAPTPDAYRAIYDEIAGTPPPPPAPAPDAGAIDVLNGFARRMLDTPGELAEYGRRMTRAVKTGDWSGYTQALGQLSERHLRRNTPVMAMGDEEPETRLLRDMLGRTLSFACASLLSDNPEQVKEAEALGALVKTAVGESELHEIEARLKQLCFQIELRKDDSAGQQELLLRLFRLLLDNIEGLLEDDNYMRGQVVAVQELIAGPVDTRALEDATRSLKDVIIKQSHLKHGIADVRATMKNMMMTFVERLGSVAAATGDYHAKLGDFSERIGGATDISELDTLLNDVLRETRLAQDEALASRDRMVGAHREVQEAEQRIRELEAELQHMSELVREDQLTGSLNRRGLDDVFERESARADRRNTPLCVALLDLDNFKRLNDTYGHMAGDAALKHLVKVVRETLRAMDVIARFGGEEFLILLPETTVDAAAAAMVRVQRELTRHFFLHDNEKMLITFSCGVALRVQNEEQASLMARADKAMYQAKSSGKNRVVVAD</sequence>
<reference evidence="6 7" key="1">
    <citation type="submission" date="2020-08" db="EMBL/GenBank/DDBJ databases">
        <title>The Agave Microbiome: Exploring the role of microbial communities in plant adaptations to desert environments.</title>
        <authorList>
            <person name="Partida-Martinez L.P."/>
        </authorList>
    </citation>
    <scope>NUCLEOTIDE SEQUENCE [LARGE SCALE GENOMIC DNA]</scope>
    <source>
        <strain evidence="6 7">AT3.2</strain>
    </source>
</reference>
<dbReference type="Pfam" id="PF00990">
    <property type="entry name" value="GGDEF"/>
    <property type="match status" value="1"/>
</dbReference>
<dbReference type="PROSITE" id="PS50887">
    <property type="entry name" value="GGDEF"/>
    <property type="match status" value="1"/>
</dbReference>
<protein>
    <recommendedName>
        <fullName evidence="1">diguanylate cyclase</fullName>
        <ecNumber evidence="1">2.7.7.65</ecNumber>
    </recommendedName>
</protein>
<dbReference type="CDD" id="cd01949">
    <property type="entry name" value="GGDEF"/>
    <property type="match status" value="1"/>
</dbReference>
<gene>
    <name evidence="6" type="ORF">HD842_003190</name>
</gene>
<evidence type="ECO:0000259" key="5">
    <source>
        <dbReference type="PROSITE" id="PS50887"/>
    </source>
</evidence>
<keyword evidence="3" id="KW-0175">Coiled coil</keyword>
<dbReference type="PANTHER" id="PTHR45138">
    <property type="entry name" value="REGULATORY COMPONENTS OF SENSORY TRANSDUCTION SYSTEM"/>
    <property type="match status" value="1"/>
</dbReference>
<feature type="region of interest" description="Disordered" evidence="4">
    <location>
        <begin position="1"/>
        <end position="22"/>
    </location>
</feature>
<evidence type="ECO:0000256" key="1">
    <source>
        <dbReference type="ARBA" id="ARBA00012528"/>
    </source>
</evidence>
<organism evidence="6 7">
    <name type="scientific">Massilia aurea</name>
    <dbReference type="NCBI Taxonomy" id="373040"/>
    <lineage>
        <taxon>Bacteria</taxon>
        <taxon>Pseudomonadati</taxon>
        <taxon>Pseudomonadota</taxon>
        <taxon>Betaproteobacteria</taxon>
        <taxon>Burkholderiales</taxon>
        <taxon>Oxalobacteraceae</taxon>
        <taxon>Telluria group</taxon>
        <taxon>Massilia</taxon>
    </lineage>
</organism>
<dbReference type="InterPro" id="IPR000160">
    <property type="entry name" value="GGDEF_dom"/>
</dbReference>
<evidence type="ECO:0000256" key="2">
    <source>
        <dbReference type="ARBA" id="ARBA00034247"/>
    </source>
</evidence>
<dbReference type="InterPro" id="IPR043128">
    <property type="entry name" value="Rev_trsase/Diguanyl_cyclase"/>
</dbReference>
<keyword evidence="7" id="KW-1185">Reference proteome</keyword>
<dbReference type="EMBL" id="JACHBX010000003">
    <property type="protein sequence ID" value="MBB6135032.1"/>
    <property type="molecule type" value="Genomic_DNA"/>
</dbReference>
<dbReference type="SUPFAM" id="SSF55073">
    <property type="entry name" value="Nucleotide cyclase"/>
    <property type="match status" value="1"/>
</dbReference>
<name>A0A7W9X1Y8_9BURK</name>
<dbReference type="PANTHER" id="PTHR45138:SF9">
    <property type="entry name" value="DIGUANYLATE CYCLASE DGCM-RELATED"/>
    <property type="match status" value="1"/>
</dbReference>
<dbReference type="NCBIfam" id="TIGR00254">
    <property type="entry name" value="GGDEF"/>
    <property type="match status" value="1"/>
</dbReference>
<dbReference type="SMART" id="SM00267">
    <property type="entry name" value="GGDEF"/>
    <property type="match status" value="1"/>
</dbReference>
<dbReference type="Proteomes" id="UP000540787">
    <property type="component" value="Unassembled WGS sequence"/>
</dbReference>
<accession>A0A7W9X1Y8</accession>
<dbReference type="FunFam" id="3.30.70.270:FF:000001">
    <property type="entry name" value="Diguanylate cyclase domain protein"/>
    <property type="match status" value="1"/>
</dbReference>
<evidence type="ECO:0000313" key="6">
    <source>
        <dbReference type="EMBL" id="MBB6135032.1"/>
    </source>
</evidence>
<dbReference type="AlphaFoldDB" id="A0A7W9X1Y8"/>
<proteinExistence type="predicted"/>
<comment type="caution">
    <text evidence="6">The sequence shown here is derived from an EMBL/GenBank/DDBJ whole genome shotgun (WGS) entry which is preliminary data.</text>
</comment>
<dbReference type="GO" id="GO:0052621">
    <property type="term" value="F:diguanylate cyclase activity"/>
    <property type="evidence" value="ECO:0007669"/>
    <property type="project" value="UniProtKB-EC"/>
</dbReference>
<evidence type="ECO:0000256" key="4">
    <source>
        <dbReference type="SAM" id="MobiDB-lite"/>
    </source>
</evidence>
<feature type="domain" description="GGDEF" evidence="5">
    <location>
        <begin position="401"/>
        <end position="532"/>
    </location>
</feature>
<feature type="coiled-coil region" evidence="3">
    <location>
        <begin position="343"/>
        <end position="377"/>
    </location>
</feature>
<evidence type="ECO:0000256" key="3">
    <source>
        <dbReference type="SAM" id="Coils"/>
    </source>
</evidence>
<dbReference type="Gene3D" id="3.30.70.270">
    <property type="match status" value="1"/>
</dbReference>
<dbReference type="InterPro" id="IPR050469">
    <property type="entry name" value="Diguanylate_Cyclase"/>
</dbReference>
<evidence type="ECO:0000313" key="7">
    <source>
        <dbReference type="Proteomes" id="UP000540787"/>
    </source>
</evidence>
<dbReference type="EC" id="2.7.7.65" evidence="1"/>
<comment type="catalytic activity">
    <reaction evidence="2">
        <text>2 GTP = 3',3'-c-di-GMP + 2 diphosphate</text>
        <dbReference type="Rhea" id="RHEA:24898"/>
        <dbReference type="ChEBI" id="CHEBI:33019"/>
        <dbReference type="ChEBI" id="CHEBI:37565"/>
        <dbReference type="ChEBI" id="CHEBI:58805"/>
        <dbReference type="EC" id="2.7.7.65"/>
    </reaction>
</comment>